<dbReference type="InterPro" id="IPR013784">
    <property type="entry name" value="Carb-bd-like_fold"/>
</dbReference>
<accession>A0A5Q2MGU1</accession>
<evidence type="ECO:0000313" key="2">
    <source>
        <dbReference type="EMBL" id="QGG41868.1"/>
    </source>
</evidence>
<organism evidence="2 3">
    <name type="scientific">Aeromicrobium yanjiei</name>
    <dbReference type="NCBI Taxonomy" id="2662028"/>
    <lineage>
        <taxon>Bacteria</taxon>
        <taxon>Bacillati</taxon>
        <taxon>Actinomycetota</taxon>
        <taxon>Actinomycetes</taxon>
        <taxon>Propionibacteriales</taxon>
        <taxon>Nocardioidaceae</taxon>
        <taxon>Aeromicrobium</taxon>
    </lineage>
</organism>
<dbReference type="AlphaFoldDB" id="A0A5Q2MGU1"/>
<protein>
    <recommendedName>
        <fullName evidence="4">Carboxypeptidase regulatory-like domain-containing protein</fullName>
    </recommendedName>
</protein>
<feature type="signal peptide" evidence="1">
    <location>
        <begin position="1"/>
        <end position="27"/>
    </location>
</feature>
<keyword evidence="1" id="KW-0732">Signal</keyword>
<proteinExistence type="predicted"/>
<gene>
    <name evidence="2" type="ORF">GEV26_11095</name>
</gene>
<dbReference type="EMBL" id="CP045737">
    <property type="protein sequence ID" value="QGG41868.1"/>
    <property type="molecule type" value="Genomic_DNA"/>
</dbReference>
<dbReference type="SUPFAM" id="SSF49452">
    <property type="entry name" value="Starch-binding domain-like"/>
    <property type="match status" value="1"/>
</dbReference>
<sequence length="645" mass="69276">MRLRTPVIASAAAAVIAALLTAAPAEAASYKLYVKSSRIAISSSGNGSVLVKCSSRSTCKGKVSFTADTGKPRTRKYSVKGGKTTRIAIAMHNNAPVNPHNAPAVAGRDYKSVSNVSVKVDEDKPRNTTHYYKKITTETLVSRQQITGRVTGYGPVLASDIRVDLVKLLRGGNTQLVKGQDISGNGGRFSLAVNLGAANSPSTAYRLRISGKDQDGIRRSWYWRGKDGKPTGGGAHLREAMAVQATKTKDFVADFRYGSISGTTAAGADVTVASPPATYSGGTVVTRELDLPYCANVFGRTEASGSGAYAVTFLPMTSSGNNRYMVGARNSKTQAWYGKDSTRYGSCHDATNYKRSRANLITLTAPVVGKTLGASQSNNTVKVNASFSPRYKPTGQGDRWIRLREKVPNVPVLDAPVVAEGQASASGNRTFKNLAPGRYWVEVGRRTGCSDWYPSKFKDNSLYFKGLDRGSEKWKAFKRLRDLSGNANGGFERIARTVQPNPATGAEQNKIVRGYKGWMYRGYCKAHGAGTVNTMDISGTGRTVTKKTSRNPIGAVVKGRVTRAKGKTNKEIMVRLSSSAGTRVIRTDITDSKGVFYVAGLPSGKWTISVNSDSWRGIGRTFSGRHSITVKAGRGYNVGTLRFKG</sequence>
<dbReference type="RefSeq" id="WP_153653133.1">
    <property type="nucleotide sequence ID" value="NZ_CP045737.1"/>
</dbReference>
<evidence type="ECO:0008006" key="4">
    <source>
        <dbReference type="Google" id="ProtNLM"/>
    </source>
</evidence>
<dbReference type="KEGG" id="aef:GEV26_11095"/>
<evidence type="ECO:0000313" key="3">
    <source>
        <dbReference type="Proteomes" id="UP000392064"/>
    </source>
</evidence>
<name>A0A5Q2MGU1_9ACTN</name>
<dbReference type="Proteomes" id="UP000392064">
    <property type="component" value="Chromosome"/>
</dbReference>
<reference evidence="2 3" key="1">
    <citation type="submission" date="2019-11" db="EMBL/GenBank/DDBJ databases">
        <authorList>
            <person name="Li J."/>
        </authorList>
    </citation>
    <scope>NUCLEOTIDE SEQUENCE [LARGE SCALE GENOMIC DNA]</scope>
    <source>
        <strain evidence="2 3">MF47</strain>
    </source>
</reference>
<keyword evidence="3" id="KW-1185">Reference proteome</keyword>
<evidence type="ECO:0000256" key="1">
    <source>
        <dbReference type="SAM" id="SignalP"/>
    </source>
</evidence>
<dbReference type="GO" id="GO:0030246">
    <property type="term" value="F:carbohydrate binding"/>
    <property type="evidence" value="ECO:0007669"/>
    <property type="project" value="InterPro"/>
</dbReference>
<feature type="chain" id="PRO_5024291613" description="Carboxypeptidase regulatory-like domain-containing protein" evidence="1">
    <location>
        <begin position="28"/>
        <end position="645"/>
    </location>
</feature>